<protein>
    <submittedName>
        <fullName evidence="2">ATP-binding protein</fullName>
    </submittedName>
</protein>
<dbReference type="SUPFAM" id="SSF52540">
    <property type="entry name" value="P-loop containing nucleoside triphosphate hydrolases"/>
    <property type="match status" value="1"/>
</dbReference>
<keyword evidence="2" id="KW-0547">Nucleotide-binding</keyword>
<dbReference type="EMBL" id="JBHSFG010000059">
    <property type="protein sequence ID" value="MFC4469271.1"/>
    <property type="molecule type" value="Genomic_DNA"/>
</dbReference>
<evidence type="ECO:0000259" key="1">
    <source>
        <dbReference type="Pfam" id="PF13401"/>
    </source>
</evidence>
<dbReference type="Gene3D" id="3.40.50.300">
    <property type="entry name" value="P-loop containing nucleotide triphosphate hydrolases"/>
    <property type="match status" value="1"/>
</dbReference>
<gene>
    <name evidence="2" type="ORF">ACFPH6_32960</name>
</gene>
<organism evidence="2 3">
    <name type="scientific">Streptomyces xiangluensis</name>
    <dbReference type="NCBI Taxonomy" id="2665720"/>
    <lineage>
        <taxon>Bacteria</taxon>
        <taxon>Bacillati</taxon>
        <taxon>Actinomycetota</taxon>
        <taxon>Actinomycetes</taxon>
        <taxon>Kitasatosporales</taxon>
        <taxon>Streptomycetaceae</taxon>
        <taxon>Streptomyces</taxon>
    </lineage>
</organism>
<name>A0ABV8YY69_9ACTN</name>
<dbReference type="RefSeq" id="WP_386347967.1">
    <property type="nucleotide sequence ID" value="NZ_JBHSFG010000059.1"/>
</dbReference>
<proteinExistence type="predicted"/>
<dbReference type="GO" id="GO:0005524">
    <property type="term" value="F:ATP binding"/>
    <property type="evidence" value="ECO:0007669"/>
    <property type="project" value="UniProtKB-KW"/>
</dbReference>
<evidence type="ECO:0000313" key="3">
    <source>
        <dbReference type="Proteomes" id="UP001596012"/>
    </source>
</evidence>
<reference evidence="3" key="1">
    <citation type="journal article" date="2019" name="Int. J. Syst. Evol. Microbiol.">
        <title>The Global Catalogue of Microorganisms (GCM) 10K type strain sequencing project: providing services to taxonomists for standard genome sequencing and annotation.</title>
        <authorList>
            <consortium name="The Broad Institute Genomics Platform"/>
            <consortium name="The Broad Institute Genome Sequencing Center for Infectious Disease"/>
            <person name="Wu L."/>
            <person name="Ma J."/>
        </authorList>
    </citation>
    <scope>NUCLEOTIDE SEQUENCE [LARGE SCALE GENOMIC DNA]</scope>
    <source>
        <strain evidence="3">DT43</strain>
    </source>
</reference>
<feature type="domain" description="ORC1/DEAH AAA+ ATPase" evidence="1">
    <location>
        <begin position="104"/>
        <end position="234"/>
    </location>
</feature>
<evidence type="ECO:0000313" key="2">
    <source>
        <dbReference type="EMBL" id="MFC4469271.1"/>
    </source>
</evidence>
<dbReference type="Proteomes" id="UP001596012">
    <property type="component" value="Unassembled WGS sequence"/>
</dbReference>
<keyword evidence="2" id="KW-0067">ATP-binding</keyword>
<dbReference type="Pfam" id="PF13401">
    <property type="entry name" value="AAA_22"/>
    <property type="match status" value="1"/>
</dbReference>
<keyword evidence="3" id="KW-1185">Reference proteome</keyword>
<comment type="caution">
    <text evidence="2">The sequence shown here is derived from an EMBL/GenBank/DDBJ whole genome shotgun (WGS) entry which is preliminary data.</text>
</comment>
<dbReference type="InterPro" id="IPR027417">
    <property type="entry name" value="P-loop_NTPase"/>
</dbReference>
<sequence>MATSAAARAERERQILNHARAAPMAPRWIFTLQGWNAYVHEMIKRPEIADSAPLGTPVTSDDPRLRYNAHLLLVPNPAFDAALLKTHRLLLANRNRREGLMDRVIDGPPGTGKTFLLRAIGREFQTTIDEVRDDQIPVVHIMAPQDADNIVNWVWAIAEFLGLAPAPLTEDEVRQPRRTPDLSQPVWHVLERRWTQLLLVDGMQRVHSDQLVPVLHHFDVLREQLGITTIFCGTGAREIVRAARVKADGLSEAHQGLSLRAPVIAGEDGREHKVLPQADPSRLPVTWLDPIPLYDGDQETWPSVLCGFEEALCLHRLSPHALVREAKYLHRRTGGYLKLLSQLICQAAVTAIEEGIEDITRDLLEDIDIGG</sequence>
<dbReference type="InterPro" id="IPR049945">
    <property type="entry name" value="AAA_22"/>
</dbReference>
<accession>A0ABV8YY69</accession>